<dbReference type="HOGENOM" id="CLU_009123_15_4_1"/>
<dbReference type="Proteomes" id="UP000015241">
    <property type="component" value="Unassembled WGS sequence"/>
</dbReference>
<dbReference type="EMBL" id="KE504291">
    <property type="protein sequence ID" value="EPS93193.1"/>
    <property type="molecule type" value="Genomic_DNA"/>
</dbReference>
<dbReference type="AlphaFoldDB" id="S8DPU7"/>
<protein>
    <recommendedName>
        <fullName evidence="1">HAT C-terminal dimerisation domain-containing protein</fullName>
    </recommendedName>
</protein>
<feature type="non-terminal residue" evidence="2">
    <location>
        <position position="1"/>
    </location>
</feature>
<organism evidence="2 3">
    <name type="scientific">Fomitopsis schrenkii</name>
    <name type="common">Brown rot fungus</name>
    <dbReference type="NCBI Taxonomy" id="2126942"/>
    <lineage>
        <taxon>Eukaryota</taxon>
        <taxon>Fungi</taxon>
        <taxon>Dikarya</taxon>
        <taxon>Basidiomycota</taxon>
        <taxon>Agaricomycotina</taxon>
        <taxon>Agaricomycetes</taxon>
        <taxon>Polyporales</taxon>
        <taxon>Fomitopsis</taxon>
    </lineage>
</organism>
<dbReference type="InterPro" id="IPR008906">
    <property type="entry name" value="HATC_C_dom"/>
</dbReference>
<reference evidence="2 3" key="1">
    <citation type="journal article" date="2012" name="Science">
        <title>The Paleozoic origin of enzymatic lignin decomposition reconstructed from 31 fungal genomes.</title>
        <authorList>
            <person name="Floudas D."/>
            <person name="Binder M."/>
            <person name="Riley R."/>
            <person name="Barry K."/>
            <person name="Blanchette R.A."/>
            <person name="Henrissat B."/>
            <person name="Martinez A.T."/>
            <person name="Otillar R."/>
            <person name="Spatafora J.W."/>
            <person name="Yadav J.S."/>
            <person name="Aerts A."/>
            <person name="Benoit I."/>
            <person name="Boyd A."/>
            <person name="Carlson A."/>
            <person name="Copeland A."/>
            <person name="Coutinho P.M."/>
            <person name="de Vries R.P."/>
            <person name="Ferreira P."/>
            <person name="Findley K."/>
            <person name="Foster B."/>
            <person name="Gaskell J."/>
            <person name="Glotzer D."/>
            <person name="Gorecki P."/>
            <person name="Heitman J."/>
            <person name="Hesse C."/>
            <person name="Hori C."/>
            <person name="Igarashi K."/>
            <person name="Jurgens J.A."/>
            <person name="Kallen N."/>
            <person name="Kersten P."/>
            <person name="Kohler A."/>
            <person name="Kuees U."/>
            <person name="Kumar T.K.A."/>
            <person name="Kuo A."/>
            <person name="LaButti K."/>
            <person name="Larrondo L.F."/>
            <person name="Lindquist E."/>
            <person name="Ling A."/>
            <person name="Lombard V."/>
            <person name="Lucas S."/>
            <person name="Lundell T."/>
            <person name="Martin R."/>
            <person name="McLaughlin D.J."/>
            <person name="Morgenstern I."/>
            <person name="Morin E."/>
            <person name="Murat C."/>
            <person name="Nagy L.G."/>
            <person name="Nolan M."/>
            <person name="Ohm R.A."/>
            <person name="Patyshakuliyeva A."/>
            <person name="Rokas A."/>
            <person name="Ruiz-Duenas F.J."/>
            <person name="Sabat G."/>
            <person name="Salamov A."/>
            <person name="Samejima M."/>
            <person name="Schmutz J."/>
            <person name="Slot J.C."/>
            <person name="St John F."/>
            <person name="Stenlid J."/>
            <person name="Sun H."/>
            <person name="Sun S."/>
            <person name="Syed K."/>
            <person name="Tsang A."/>
            <person name="Wiebenga A."/>
            <person name="Young D."/>
            <person name="Pisabarro A."/>
            <person name="Eastwood D.C."/>
            <person name="Martin F."/>
            <person name="Cullen D."/>
            <person name="Grigoriev I.V."/>
            <person name="Hibbett D.S."/>
        </authorList>
    </citation>
    <scope>NUCLEOTIDE SEQUENCE</scope>
    <source>
        <strain evidence="3">FP-58527</strain>
    </source>
</reference>
<evidence type="ECO:0000313" key="3">
    <source>
        <dbReference type="Proteomes" id="UP000015241"/>
    </source>
</evidence>
<proteinExistence type="predicted"/>
<dbReference type="GO" id="GO:0046983">
    <property type="term" value="F:protein dimerization activity"/>
    <property type="evidence" value="ECO:0007669"/>
    <property type="project" value="InterPro"/>
</dbReference>
<feature type="domain" description="HAT C-terminal dimerisation" evidence="1">
    <location>
        <begin position="2"/>
        <end position="51"/>
    </location>
</feature>
<sequence>WPILWRMAMDELPVQATSVPCEHLFSSAMDMDTPKCNHISAELMEALQVLKFLI</sequence>
<dbReference type="SUPFAM" id="SSF53098">
    <property type="entry name" value="Ribonuclease H-like"/>
    <property type="match status" value="1"/>
</dbReference>
<accession>S8DPU7</accession>
<dbReference type="OrthoDB" id="3241084at2759"/>
<name>S8DPU7_FOMSC</name>
<feature type="non-terminal residue" evidence="2">
    <location>
        <position position="54"/>
    </location>
</feature>
<evidence type="ECO:0000313" key="2">
    <source>
        <dbReference type="EMBL" id="EPS93193.1"/>
    </source>
</evidence>
<gene>
    <name evidence="2" type="ORF">FOMPIDRAFT_25615</name>
</gene>
<dbReference type="InterPro" id="IPR012337">
    <property type="entry name" value="RNaseH-like_sf"/>
</dbReference>
<keyword evidence="3" id="KW-1185">Reference proteome</keyword>
<evidence type="ECO:0000259" key="1">
    <source>
        <dbReference type="Pfam" id="PF05699"/>
    </source>
</evidence>
<dbReference type="Pfam" id="PF05699">
    <property type="entry name" value="Dimer_Tnp_hAT"/>
    <property type="match status" value="1"/>
</dbReference>
<dbReference type="InParanoid" id="S8DPU7"/>